<dbReference type="Proteomes" id="UP001139263">
    <property type="component" value="Unassembled WGS sequence"/>
</dbReference>
<dbReference type="InterPro" id="IPR002569">
    <property type="entry name" value="Met_Sox_Rdtase_MsrA_dom"/>
</dbReference>
<reference evidence="7" key="1">
    <citation type="submission" date="2022-03" db="EMBL/GenBank/DDBJ databases">
        <title>Draft Genome Sequence of Firmicute Strain S0AB, a Heterotrophic Iron/Sulfur-Oxidizing Extreme Acidophile.</title>
        <authorList>
            <person name="Vergara E."/>
            <person name="Pakostova E."/>
            <person name="Johnson D.B."/>
            <person name="Holmes D.S."/>
        </authorList>
    </citation>
    <scope>NUCLEOTIDE SEQUENCE</scope>
    <source>
        <strain evidence="7">S0AB</strain>
    </source>
</reference>
<comment type="caution">
    <text evidence="7">The sequence shown here is derived from an EMBL/GenBank/DDBJ whole genome shotgun (WGS) entry which is preliminary data.</text>
</comment>
<proteinExistence type="inferred from homology"/>
<dbReference type="NCBIfam" id="TIGR00401">
    <property type="entry name" value="msrA"/>
    <property type="match status" value="1"/>
</dbReference>
<keyword evidence="8" id="KW-1185">Reference proteome</keyword>
<dbReference type="HAMAP" id="MF_01401">
    <property type="entry name" value="MsrA"/>
    <property type="match status" value="1"/>
</dbReference>
<comment type="function">
    <text evidence="5">Has an important function as a repair enzyme for proteins that have been inactivated by oxidation. Catalyzes the reversible oxidation-reduction of methionine sulfoxide in proteins to methionine.</text>
</comment>
<dbReference type="EMBL" id="JALBUF010000001">
    <property type="protein sequence ID" value="MCI0182191.1"/>
    <property type="molecule type" value="Genomic_DNA"/>
</dbReference>
<name>A0A9X1V5T8_9BACL</name>
<dbReference type="RefSeq" id="WP_241711804.1">
    <property type="nucleotide sequence ID" value="NZ_JALBUF010000001.1"/>
</dbReference>
<accession>A0A9X1V5T8</accession>
<evidence type="ECO:0000256" key="5">
    <source>
        <dbReference type="HAMAP-Rule" id="MF_01401"/>
    </source>
</evidence>
<dbReference type="AlphaFoldDB" id="A0A9X1V5T8"/>
<dbReference type="FunFam" id="3.30.1060.10:FF:000003">
    <property type="entry name" value="Peptide methionine sulfoxide reductase MsrA"/>
    <property type="match status" value="1"/>
</dbReference>
<organism evidence="7 8">
    <name type="scientific">Sulfoacidibacillus ferrooxidans</name>
    <dbReference type="NCBI Taxonomy" id="2005001"/>
    <lineage>
        <taxon>Bacteria</taxon>
        <taxon>Bacillati</taxon>
        <taxon>Bacillota</taxon>
        <taxon>Bacilli</taxon>
        <taxon>Bacillales</taxon>
        <taxon>Alicyclobacillaceae</taxon>
        <taxon>Sulfoacidibacillus</taxon>
    </lineage>
</organism>
<evidence type="ECO:0000313" key="7">
    <source>
        <dbReference type="EMBL" id="MCI0182191.1"/>
    </source>
</evidence>
<dbReference type="PANTHER" id="PTHR43774:SF1">
    <property type="entry name" value="PEPTIDE METHIONINE SULFOXIDE REDUCTASE MSRA 2"/>
    <property type="match status" value="1"/>
</dbReference>
<dbReference type="Gene3D" id="3.30.1060.10">
    <property type="entry name" value="Peptide methionine sulphoxide reductase MsrA"/>
    <property type="match status" value="1"/>
</dbReference>
<feature type="domain" description="Peptide methionine sulphoxide reductase MsrA" evidence="6">
    <location>
        <begin position="12"/>
        <end position="163"/>
    </location>
</feature>
<evidence type="ECO:0000256" key="3">
    <source>
        <dbReference type="ARBA" id="ARBA00047806"/>
    </source>
</evidence>
<dbReference type="GO" id="GO:0008113">
    <property type="term" value="F:peptide-methionine (S)-S-oxide reductase activity"/>
    <property type="evidence" value="ECO:0007669"/>
    <property type="project" value="UniProtKB-UniRule"/>
</dbReference>
<dbReference type="Pfam" id="PF01625">
    <property type="entry name" value="PMSR"/>
    <property type="match status" value="1"/>
</dbReference>
<evidence type="ECO:0000256" key="2">
    <source>
        <dbReference type="ARBA" id="ARBA00023002"/>
    </source>
</evidence>
<keyword evidence="2 5" id="KW-0560">Oxidoreductase</keyword>
<feature type="active site" evidence="5">
    <location>
        <position position="19"/>
    </location>
</feature>
<dbReference type="SUPFAM" id="SSF55068">
    <property type="entry name" value="Peptide methionine sulfoxide reductase"/>
    <property type="match status" value="1"/>
</dbReference>
<dbReference type="PANTHER" id="PTHR43774">
    <property type="entry name" value="PEPTIDE METHIONINE SULFOXIDE REDUCTASE"/>
    <property type="match status" value="1"/>
</dbReference>
<dbReference type="InterPro" id="IPR036509">
    <property type="entry name" value="Met_Sox_Rdtase_MsrA_sf"/>
</dbReference>
<sequence length="181" mass="21055">MTERTESQEFQQATFAGGCFWCMVKPFDQWDGVIRVVSGYTGGHKENPTYEEVCSDTTGHVEAVEITFDPKVISYRTLLNLFWKQIDPTDEGGQFYDRGSSYQTAIFYHDAAQREEAERSKEELQQSGRFTKPIVTRIVPATTFYPAEEYHQDYYQKKTAHYQRYRIGSGRDGFIRAHWGE</sequence>
<evidence type="ECO:0000259" key="6">
    <source>
        <dbReference type="Pfam" id="PF01625"/>
    </source>
</evidence>
<comment type="catalytic activity">
    <reaction evidence="4 5">
        <text>[thioredoxin]-disulfide + L-methionine + H2O = L-methionine (S)-S-oxide + [thioredoxin]-dithiol</text>
        <dbReference type="Rhea" id="RHEA:19993"/>
        <dbReference type="Rhea" id="RHEA-COMP:10698"/>
        <dbReference type="Rhea" id="RHEA-COMP:10700"/>
        <dbReference type="ChEBI" id="CHEBI:15377"/>
        <dbReference type="ChEBI" id="CHEBI:29950"/>
        <dbReference type="ChEBI" id="CHEBI:50058"/>
        <dbReference type="ChEBI" id="CHEBI:57844"/>
        <dbReference type="ChEBI" id="CHEBI:58772"/>
        <dbReference type="EC" id="1.8.4.11"/>
    </reaction>
</comment>
<protein>
    <recommendedName>
        <fullName evidence="5">Peptide methionine sulfoxide reductase MsrA</fullName>
        <shortName evidence="5">Protein-methionine-S-oxide reductase</shortName>
        <ecNumber evidence="5">1.8.4.11</ecNumber>
    </recommendedName>
    <alternativeName>
        <fullName evidence="5">Peptide-methionine (S)-S-oxide reductase</fullName>
        <shortName evidence="5">Peptide Met(O) reductase</shortName>
    </alternativeName>
</protein>
<dbReference type="EC" id="1.8.4.11" evidence="5"/>
<comment type="similarity">
    <text evidence="1 5">Belongs to the MsrA Met sulfoxide reductase family.</text>
</comment>
<comment type="catalytic activity">
    <reaction evidence="3 5">
        <text>L-methionyl-[protein] + [thioredoxin]-disulfide + H2O = L-methionyl-(S)-S-oxide-[protein] + [thioredoxin]-dithiol</text>
        <dbReference type="Rhea" id="RHEA:14217"/>
        <dbReference type="Rhea" id="RHEA-COMP:10698"/>
        <dbReference type="Rhea" id="RHEA-COMP:10700"/>
        <dbReference type="Rhea" id="RHEA-COMP:12313"/>
        <dbReference type="Rhea" id="RHEA-COMP:12315"/>
        <dbReference type="ChEBI" id="CHEBI:15377"/>
        <dbReference type="ChEBI" id="CHEBI:16044"/>
        <dbReference type="ChEBI" id="CHEBI:29950"/>
        <dbReference type="ChEBI" id="CHEBI:44120"/>
        <dbReference type="ChEBI" id="CHEBI:50058"/>
        <dbReference type="EC" id="1.8.4.11"/>
    </reaction>
</comment>
<evidence type="ECO:0000256" key="1">
    <source>
        <dbReference type="ARBA" id="ARBA00005591"/>
    </source>
</evidence>
<gene>
    <name evidence="5 7" type="primary">msrA</name>
    <name evidence="7" type="ORF">MM817_00447</name>
</gene>
<evidence type="ECO:0000256" key="4">
    <source>
        <dbReference type="ARBA" id="ARBA00048782"/>
    </source>
</evidence>
<evidence type="ECO:0000313" key="8">
    <source>
        <dbReference type="Proteomes" id="UP001139263"/>
    </source>
</evidence>